<dbReference type="EMBL" id="ML976030">
    <property type="protein sequence ID" value="KAF1942924.1"/>
    <property type="molecule type" value="Genomic_DNA"/>
</dbReference>
<name>A0A6A5ST51_9PLEO</name>
<feature type="compositionally biased region" description="Low complexity" evidence="1">
    <location>
        <begin position="294"/>
        <end position="305"/>
    </location>
</feature>
<dbReference type="Pfam" id="PF13254">
    <property type="entry name" value="DUF4045"/>
    <property type="match status" value="1"/>
</dbReference>
<feature type="compositionally biased region" description="Low complexity" evidence="1">
    <location>
        <begin position="519"/>
        <end position="528"/>
    </location>
</feature>
<organism evidence="4 5">
    <name type="scientific">Clathrospora elynae</name>
    <dbReference type="NCBI Taxonomy" id="706981"/>
    <lineage>
        <taxon>Eukaryota</taxon>
        <taxon>Fungi</taxon>
        <taxon>Dikarya</taxon>
        <taxon>Ascomycota</taxon>
        <taxon>Pezizomycotina</taxon>
        <taxon>Dothideomycetes</taxon>
        <taxon>Pleosporomycetidae</taxon>
        <taxon>Pleosporales</taxon>
        <taxon>Diademaceae</taxon>
        <taxon>Clathrospora</taxon>
    </lineage>
</organism>
<dbReference type="InterPro" id="IPR057226">
    <property type="entry name" value="DUF7904"/>
</dbReference>
<sequence length="1589" mass="171010">MSPPPPENTREVEDGEPKKPAPSAATLGRSGTLSWKQRPQSGSMRRPLSMATAPRSPERASASSLSNTPEPSSPEPTSSRSSIAASLGAKDPTWFRQTPDRGVVSAAYKKNQDDAASDAGSTTARRQLPGMSRDSTVEPEISSLPPESTLSNRFSANTSLSGGDAEPIAEPIAKTRSPLPVLDSQRFAPPSEQGAPVEGGDSASAARGLAMSPTQGRISPERERPASPTKGMGGFVQSAMLKRSDSVSKRWSTQAPPPIGRQNSTLSNRGSTMAGFGAPSHTERPSTLSRDSSIEPSSRPTSSYSNTTITRGRDRDSASKDDFVKPALQRHNRAKSVASTFYEKDQPQDETSPPSPSKRWSPTKSSWLESALSKPESPKMKQPPPAQPAWMAEINRIKQQRSSVDLAKGSSFGEAPASGRTSPIKDIQLKPVGFRRPESPTKVEPAEPRNIERLASLSRNQTPVLSPKPSFSKKEQAKPSEEIVAPLDEPETSTETSVPAVEEAPLPVSTKSATPPPTIADAPTAKPALSRFAKEPARGAPDVKPRPRTPPKDFRAGLKSRQPAADAPMNGGVNELQNVFGKLRKAETKNYVAPDLLKDNITRGKGALNVTGGPKPTVRRDEFRESLLKRKSVIFEKAQEVGSALKRSDSFSKPAPTPEALAKRNDLHRADSDPKSVPPQREREATPEAITRKKSLKTKKSVINDKPAQRGPLSASKEPALSGKLAGRFNPALAGMLARGPPPLATTKSTSSAEVDTSPTAPGTQEEKTAPEHELQHMTKGRARGPKRRAPAAKQTAAEPEKEQEKVPTAAATVSSAKPEQVLPSSKPPKTNGNPEERTVTRTSVRQSSIEKPAPPAKSARIASGNFGKASTPEHPKKPTSLELDRRVSGSQTTPKQSPRPESISSPKTSSPGIVKKPASLESDRRVSGSHSTPRKSPLPKVVEIPKPSSPSPSSAISQSFSRQMPTLSSKPAVESPRSTPLKEISTPNVDVSPAKDERSPEKSSFSSVKIATTLWGRPSAKSAPAPARAKSPIKLPTRADEQAAMEGAGLIRSLEPEPKTGIQPLPSNLQSPSESKPLPPKSKPVGLGFSLSNFGGFGASRSRESSPQLPKNAPVSPPASANRPVSEPPSKASPTPRKADGMFADFFDESPVTEGQLSENIDTTRILGSPPLDLGPAGKIRTLRKQIHEVTGDGRLSPRPMQEEHVLFQDSMYLCTHVYGDAKSARLTDVYLWAGNGVAEPTLEDVQLFAKNHARQNQGRLLVVRQGQEPPNFFEALGGIVITRRGATPASKEFMLCGRRHLGHLAFDEVDFSLKSLCSAFAYLISTSAGKIYLWKGRGCSAEELSGARLMGMDLAPTGDYTEIDEGAESQDFLTTTFPPSLVPSKGPAIPRSADHWRYKSNSDKYRVRLYKVEQTTGQQAGWGQALQVSSSFFAPLLRRPSWNAHAEQTPQTPITPKTPSGAVMKTEIREIMPFSQRDLEPECIYVLDAFFEMYIIVGSLSRSQAPAFSTALLFAQEYGMLAVSEEDRPFMPVTTVVLEGVPRDMKVLFRHWDDRLIPAAGLMSGKLGRGKSLRIVGLEKAIEATRR</sequence>
<evidence type="ECO:0000256" key="1">
    <source>
        <dbReference type="SAM" id="MobiDB-lite"/>
    </source>
</evidence>
<feature type="compositionally biased region" description="Polar residues" evidence="1">
    <location>
        <begin position="903"/>
        <end position="912"/>
    </location>
</feature>
<feature type="compositionally biased region" description="Polar residues" evidence="1">
    <location>
        <begin position="746"/>
        <end position="763"/>
    </location>
</feature>
<dbReference type="PANTHER" id="PTHR11977">
    <property type="entry name" value="VILLIN"/>
    <property type="match status" value="1"/>
</dbReference>
<feature type="compositionally biased region" description="Low complexity" evidence="1">
    <location>
        <begin position="952"/>
        <end position="962"/>
    </location>
</feature>
<dbReference type="GO" id="GO:0051014">
    <property type="term" value="P:actin filament severing"/>
    <property type="evidence" value="ECO:0007669"/>
    <property type="project" value="TreeGrafter"/>
</dbReference>
<evidence type="ECO:0000259" key="2">
    <source>
        <dbReference type="Pfam" id="PF13254"/>
    </source>
</evidence>
<dbReference type="InterPro" id="IPR029006">
    <property type="entry name" value="ADF-H/Gelsolin-like_dom_sf"/>
</dbReference>
<feature type="compositionally biased region" description="Polar residues" evidence="1">
    <location>
        <begin position="261"/>
        <end position="271"/>
    </location>
</feature>
<dbReference type="PANTHER" id="PTHR11977:SF133">
    <property type="entry name" value="DUF4045 DOMAIN-CONTAINING PROTEIN"/>
    <property type="match status" value="1"/>
</dbReference>
<dbReference type="OrthoDB" id="6375767at2759"/>
<feature type="compositionally biased region" description="Low complexity" evidence="1">
    <location>
        <begin position="51"/>
        <end position="82"/>
    </location>
</feature>
<evidence type="ECO:0000313" key="4">
    <source>
        <dbReference type="EMBL" id="KAF1942924.1"/>
    </source>
</evidence>
<protein>
    <submittedName>
        <fullName evidence="4">Uncharacterized protein</fullName>
    </submittedName>
</protein>
<evidence type="ECO:0000259" key="3">
    <source>
        <dbReference type="Pfam" id="PF25480"/>
    </source>
</evidence>
<dbReference type="GO" id="GO:0051015">
    <property type="term" value="F:actin filament binding"/>
    <property type="evidence" value="ECO:0007669"/>
    <property type="project" value="InterPro"/>
</dbReference>
<dbReference type="Proteomes" id="UP000800038">
    <property type="component" value="Unassembled WGS sequence"/>
</dbReference>
<feature type="compositionally biased region" description="Polar residues" evidence="1">
    <location>
        <begin position="145"/>
        <end position="161"/>
    </location>
</feature>
<dbReference type="GO" id="GO:0015629">
    <property type="term" value="C:actin cytoskeleton"/>
    <property type="evidence" value="ECO:0007669"/>
    <property type="project" value="TreeGrafter"/>
</dbReference>
<feature type="region of interest" description="Disordered" evidence="1">
    <location>
        <begin position="1"/>
        <end position="572"/>
    </location>
</feature>
<feature type="compositionally biased region" description="Low complexity" evidence="1">
    <location>
        <begin position="1018"/>
        <end position="1033"/>
    </location>
</feature>
<dbReference type="GO" id="GO:0005737">
    <property type="term" value="C:cytoplasm"/>
    <property type="evidence" value="ECO:0007669"/>
    <property type="project" value="TreeGrafter"/>
</dbReference>
<dbReference type="Pfam" id="PF25480">
    <property type="entry name" value="DUF7904"/>
    <property type="match status" value="1"/>
</dbReference>
<feature type="compositionally biased region" description="Basic and acidic residues" evidence="1">
    <location>
        <begin position="532"/>
        <end position="556"/>
    </location>
</feature>
<feature type="compositionally biased region" description="Basic and acidic residues" evidence="1">
    <location>
        <begin position="472"/>
        <end position="481"/>
    </location>
</feature>
<proteinExistence type="predicted"/>
<dbReference type="Gene3D" id="3.40.20.10">
    <property type="entry name" value="Severin"/>
    <property type="match status" value="3"/>
</dbReference>
<feature type="domain" description="DUF4045" evidence="2">
    <location>
        <begin position="10"/>
        <end position="632"/>
    </location>
</feature>
<evidence type="ECO:0000313" key="5">
    <source>
        <dbReference type="Proteomes" id="UP000800038"/>
    </source>
</evidence>
<feature type="compositionally biased region" description="Basic and acidic residues" evidence="1">
    <location>
        <begin position="311"/>
        <end position="324"/>
    </location>
</feature>
<reference evidence="4" key="1">
    <citation type="journal article" date="2020" name="Stud. Mycol.">
        <title>101 Dothideomycetes genomes: a test case for predicting lifestyles and emergence of pathogens.</title>
        <authorList>
            <person name="Haridas S."/>
            <person name="Albert R."/>
            <person name="Binder M."/>
            <person name="Bloem J."/>
            <person name="Labutti K."/>
            <person name="Salamov A."/>
            <person name="Andreopoulos B."/>
            <person name="Baker S."/>
            <person name="Barry K."/>
            <person name="Bills G."/>
            <person name="Bluhm B."/>
            <person name="Cannon C."/>
            <person name="Castanera R."/>
            <person name="Culley D."/>
            <person name="Daum C."/>
            <person name="Ezra D."/>
            <person name="Gonzalez J."/>
            <person name="Henrissat B."/>
            <person name="Kuo A."/>
            <person name="Liang C."/>
            <person name="Lipzen A."/>
            <person name="Lutzoni F."/>
            <person name="Magnuson J."/>
            <person name="Mondo S."/>
            <person name="Nolan M."/>
            <person name="Ohm R."/>
            <person name="Pangilinan J."/>
            <person name="Park H.-J."/>
            <person name="Ramirez L."/>
            <person name="Alfaro M."/>
            <person name="Sun H."/>
            <person name="Tritt A."/>
            <person name="Yoshinaga Y."/>
            <person name="Zwiers L.-H."/>
            <person name="Turgeon B."/>
            <person name="Goodwin S."/>
            <person name="Spatafora J."/>
            <person name="Crous P."/>
            <person name="Grigoriev I."/>
        </authorList>
    </citation>
    <scope>NUCLEOTIDE SEQUENCE</scope>
    <source>
        <strain evidence="4">CBS 161.51</strain>
    </source>
</reference>
<feature type="region of interest" description="Disordered" evidence="1">
    <location>
        <begin position="639"/>
        <end position="1140"/>
    </location>
</feature>
<feature type="compositionally biased region" description="Polar residues" evidence="1">
    <location>
        <begin position="29"/>
        <end position="43"/>
    </location>
</feature>
<accession>A0A6A5ST51</accession>
<feature type="compositionally biased region" description="Basic and acidic residues" evidence="1">
    <location>
        <begin position="8"/>
        <end position="19"/>
    </location>
</feature>
<feature type="compositionally biased region" description="Low complexity" evidence="1">
    <location>
        <begin position="1084"/>
        <end position="1095"/>
    </location>
</feature>
<feature type="domain" description="DUF7904" evidence="3">
    <location>
        <begin position="1187"/>
        <end position="1286"/>
    </location>
</feature>
<dbReference type="InterPro" id="IPR007122">
    <property type="entry name" value="Villin/Gelsolin"/>
</dbReference>
<feature type="compositionally biased region" description="Basic and acidic residues" evidence="1">
    <location>
        <begin position="435"/>
        <end position="452"/>
    </location>
</feature>
<feature type="compositionally biased region" description="Polar residues" evidence="1">
    <location>
        <begin position="358"/>
        <end position="368"/>
    </location>
</feature>
<feature type="compositionally biased region" description="Basic residues" evidence="1">
    <location>
        <begin position="779"/>
        <end position="791"/>
    </location>
</feature>
<dbReference type="InterPro" id="IPR025118">
    <property type="entry name" value="DUF4045"/>
</dbReference>
<dbReference type="GO" id="GO:0008154">
    <property type="term" value="P:actin polymerization or depolymerization"/>
    <property type="evidence" value="ECO:0007669"/>
    <property type="project" value="TreeGrafter"/>
</dbReference>
<feature type="compositionally biased region" description="Basic and acidic residues" evidence="1">
    <location>
        <begin position="661"/>
        <end position="686"/>
    </location>
</feature>
<dbReference type="SUPFAM" id="SSF55753">
    <property type="entry name" value="Actin depolymerizing proteins"/>
    <property type="match status" value="3"/>
</dbReference>
<dbReference type="GO" id="GO:0005546">
    <property type="term" value="F:phosphatidylinositol-4,5-bisphosphate binding"/>
    <property type="evidence" value="ECO:0007669"/>
    <property type="project" value="TreeGrafter"/>
</dbReference>
<feature type="compositionally biased region" description="Polar residues" evidence="1">
    <location>
        <begin position="841"/>
        <end position="850"/>
    </location>
</feature>
<keyword evidence="5" id="KW-1185">Reference proteome</keyword>
<dbReference type="GO" id="GO:0051016">
    <property type="term" value="P:barbed-end actin filament capping"/>
    <property type="evidence" value="ECO:0007669"/>
    <property type="project" value="TreeGrafter"/>
</dbReference>
<feature type="compositionally biased region" description="Basic and acidic residues" evidence="1">
    <location>
        <begin position="765"/>
        <end position="777"/>
    </location>
</feature>
<gene>
    <name evidence="4" type="ORF">EJ02DRAFT_401522</name>
</gene>